<evidence type="ECO:0000313" key="4">
    <source>
        <dbReference type="Proteomes" id="UP000051497"/>
    </source>
</evidence>
<keyword evidence="4" id="KW-1185">Reference proteome</keyword>
<reference evidence="2" key="1">
    <citation type="submission" date="2015-09" db="EMBL/GenBank/DDBJ databases">
        <title>Draft Genome Sequences of Two Novel Amoeba-resistant Intranuclear Bacteria, Candidatus Berkiella cookevillensis and Candidatus Berkiella aquae.</title>
        <authorList>
            <person name="Mehari Y.T."/>
            <person name="Arivett B.A."/>
            <person name="Farone A.L."/>
            <person name="Gunderson J.H."/>
            <person name="Farone M.B."/>
        </authorList>
    </citation>
    <scope>NUCLEOTIDE SEQUENCE [LARGE SCALE GENOMIC DNA]</scope>
    <source>
        <strain evidence="2">HT99</strain>
    </source>
</reference>
<evidence type="ECO:0000259" key="1">
    <source>
        <dbReference type="Pfam" id="PF01637"/>
    </source>
</evidence>
<dbReference type="OrthoDB" id="8576717at2"/>
<dbReference type="PATRIC" id="fig|1590043.3.peg.2868"/>
<reference evidence="3" key="2">
    <citation type="journal article" date="2016" name="Genome Announc.">
        <title>Draft Genome Sequences of Two Novel Amoeba-Resistant Intranuclear Bacteria, 'Candidatus Berkiella cookevillensis' and 'Candidatus Berkiella aquae'.</title>
        <authorList>
            <person name="Mehari Y.T."/>
            <person name="Arivett B.A."/>
            <person name="Farone A.L."/>
            <person name="Gunderson J.H."/>
            <person name="Farone M.B."/>
        </authorList>
    </citation>
    <scope>NUCLEOTIDE SEQUENCE</scope>
    <source>
        <strain evidence="3">HT99</strain>
    </source>
</reference>
<dbReference type="InterPro" id="IPR027417">
    <property type="entry name" value="P-loop_NTPase"/>
</dbReference>
<dbReference type="Gene3D" id="3.40.50.300">
    <property type="entry name" value="P-loop containing nucleotide triphosphate hydrolases"/>
    <property type="match status" value="1"/>
</dbReference>
<feature type="domain" description="ATPase" evidence="1">
    <location>
        <begin position="15"/>
        <end position="186"/>
    </location>
</feature>
<comment type="caution">
    <text evidence="2">The sequence shown here is derived from an EMBL/GenBank/DDBJ whole genome shotgun (WGS) entry which is preliminary data.</text>
</comment>
<name>A0A0Q9YF19_9GAMM</name>
<dbReference type="PANTHER" id="PTHR34301">
    <property type="entry name" value="DNA-BINDING PROTEIN-RELATED"/>
    <property type="match status" value="1"/>
</dbReference>
<evidence type="ECO:0000313" key="2">
    <source>
        <dbReference type="EMBL" id="KRG19163.1"/>
    </source>
</evidence>
<sequence>MSLDPWHFPRNILAEQVLGMFESGISSALVFFAPRRMGKTEFLCKDITPLAEKRKWRVFYFSFLDVGKSASTDFTRALINLAKDQGALSKAGGLLKRVSKISGEAGGIKADLELREPEQAQESLKDVISQLSKKQKLLLLMDEVQTLAQDPANANFIASFRTVLDLNKSNVKVIFTGSSQEGLRRMFSQAKAPFFHFGQNLPFPELERDFTDHLSQMFHVATKRQIDKDELWKAFIEMQRVPQLARALVERMALNPNLPIKEAKEQLLSQVFEDSAFINIWEKCSALERIILKELAVGEGGLFSSETIKGLEKKLGVTDLKLSSVQSSVRVLSRKGLIGRTPEQRGYYIDDPNFKNWLLQHK</sequence>
<dbReference type="EMBL" id="LKAJ01000017">
    <property type="protein sequence ID" value="KRG19163.1"/>
    <property type="molecule type" value="Genomic_DNA"/>
</dbReference>
<accession>A0A0Q9YF19</accession>
<evidence type="ECO:0000313" key="3">
    <source>
        <dbReference type="EMBL" id="MCS5712878.1"/>
    </source>
</evidence>
<gene>
    <name evidence="3" type="ORF">HT99x_015670</name>
    <name evidence="2" type="ORF">HT99x_02822</name>
</gene>
<dbReference type="RefSeq" id="WP_075067423.1">
    <property type="nucleotide sequence ID" value="NZ_LKAJ02000003.1"/>
</dbReference>
<dbReference type="EMBL" id="LKAJ02000003">
    <property type="protein sequence ID" value="MCS5712878.1"/>
    <property type="molecule type" value="Genomic_DNA"/>
</dbReference>
<dbReference type="AlphaFoldDB" id="A0A0Q9YF19"/>
<dbReference type="Pfam" id="PF01637">
    <property type="entry name" value="ATPase_2"/>
    <property type="match status" value="1"/>
</dbReference>
<proteinExistence type="predicted"/>
<dbReference type="PANTHER" id="PTHR34301:SF8">
    <property type="entry name" value="ATPASE DOMAIN-CONTAINING PROTEIN"/>
    <property type="match status" value="1"/>
</dbReference>
<dbReference type="GO" id="GO:0005524">
    <property type="term" value="F:ATP binding"/>
    <property type="evidence" value="ECO:0007669"/>
    <property type="project" value="InterPro"/>
</dbReference>
<dbReference type="SUPFAM" id="SSF52540">
    <property type="entry name" value="P-loop containing nucleoside triphosphate hydrolases"/>
    <property type="match status" value="1"/>
</dbReference>
<organism evidence="2">
    <name type="scientific">Candidatus Berkiella aquae</name>
    <dbReference type="NCBI Taxonomy" id="295108"/>
    <lineage>
        <taxon>Bacteria</taxon>
        <taxon>Pseudomonadati</taxon>
        <taxon>Pseudomonadota</taxon>
        <taxon>Gammaproteobacteria</taxon>
        <taxon>Candidatus Berkiellales</taxon>
        <taxon>Candidatus Berkiellaceae</taxon>
        <taxon>Candidatus Berkiella</taxon>
    </lineage>
</organism>
<dbReference type="InterPro" id="IPR011579">
    <property type="entry name" value="ATPase_dom"/>
</dbReference>
<reference evidence="3" key="3">
    <citation type="submission" date="2021-06" db="EMBL/GenBank/DDBJ databases">
        <title>Genomic Description and Analysis of Intracellular Bacteria, Candidatus Berkiella cookevillensis and Candidatus Berkiella aquae.</title>
        <authorList>
            <person name="Kidane D.T."/>
            <person name="Mehari Y.T."/>
            <person name="Rice F.C."/>
            <person name="Arivett B.A."/>
            <person name="Farone A.L."/>
            <person name="Berk S.G."/>
            <person name="Farone M.B."/>
        </authorList>
    </citation>
    <scope>NUCLEOTIDE SEQUENCE</scope>
    <source>
        <strain evidence="3">HT99</strain>
    </source>
</reference>
<dbReference type="Proteomes" id="UP000051497">
    <property type="component" value="Unassembled WGS sequence"/>
</dbReference>
<dbReference type="STRING" id="295108.HT99x_02822"/>
<protein>
    <submittedName>
        <fullName evidence="2">Archaeal ATPase</fullName>
    </submittedName>
</protein>